<dbReference type="GeneID" id="44999434"/>
<dbReference type="CDD" id="cd02208">
    <property type="entry name" value="cupin_RmlC-like"/>
    <property type="match status" value="1"/>
</dbReference>
<dbReference type="SUPFAM" id="SSF51182">
    <property type="entry name" value="RmlC-like cupins"/>
    <property type="match status" value="1"/>
</dbReference>
<dbReference type="AlphaFoldDB" id="Q97F09"/>
<dbReference type="eggNOG" id="ENOG5032Y1V">
    <property type="taxonomic scope" value="Bacteria"/>
</dbReference>
<reference evidence="1 2" key="1">
    <citation type="journal article" date="2001" name="J. Bacteriol.">
        <title>Genome sequence and comparative analysis of the solvent-producing bacterium Clostridium acetobutylicum.</title>
        <authorList>
            <person name="Nolling J."/>
            <person name="Breton G."/>
            <person name="Omelchenko M.V."/>
            <person name="Makarova K.S."/>
            <person name="Zeng Q."/>
            <person name="Gibson R."/>
            <person name="Lee H.M."/>
            <person name="Dubois J."/>
            <person name="Qiu D."/>
            <person name="Hitti J."/>
            <person name="Wolf Y.I."/>
            <person name="Tatusov R.L."/>
            <person name="Sabathe F."/>
            <person name="Doucette-Stamm L."/>
            <person name="Soucaille P."/>
            <person name="Daly M.J."/>
            <person name="Bennett G.N."/>
            <person name="Koonin E.V."/>
            <person name="Smith D.R."/>
        </authorList>
    </citation>
    <scope>NUCLEOTIDE SEQUENCE [LARGE SCALE GENOMIC DNA]</scope>
    <source>
        <strain evidence="2">ATCC 824 / DSM 792 / JCM 1419 / LMG 5710 / VKM B-1787</strain>
    </source>
</reference>
<dbReference type="InterPro" id="IPR014710">
    <property type="entry name" value="RmlC-like_jellyroll"/>
</dbReference>
<sequence length="130" mass="15301">MCNLKIYTKDDAISVKKENGTEVDYFIFNEYEIHLNKIPPHSIQEYHKHRTIDEAVIVTKGQIVLKWMEEGLEKSRVITKGMVIRMGNNIHTLENITDNFAEFNVIRTIPTGRDNKEIIKNDKVLWREEN</sequence>
<evidence type="ECO:0008006" key="3">
    <source>
        <dbReference type="Google" id="ProtNLM"/>
    </source>
</evidence>
<name>Q97F09_CLOAB</name>
<evidence type="ECO:0000313" key="1">
    <source>
        <dbReference type="EMBL" id="AAK80888.1"/>
    </source>
</evidence>
<proteinExistence type="predicted"/>
<dbReference type="STRING" id="272562.CA_C2946"/>
<dbReference type="Proteomes" id="UP000000814">
    <property type="component" value="Chromosome"/>
</dbReference>
<accession>Q97F09</accession>
<keyword evidence="2" id="KW-1185">Reference proteome</keyword>
<dbReference type="RefSeq" id="WP_010966229.1">
    <property type="nucleotide sequence ID" value="NC_003030.1"/>
</dbReference>
<evidence type="ECO:0000313" key="2">
    <source>
        <dbReference type="Proteomes" id="UP000000814"/>
    </source>
</evidence>
<gene>
    <name evidence="1" type="ordered locus">CA_C2946</name>
</gene>
<dbReference type="OrthoDB" id="1654318at2"/>
<dbReference type="HOGENOM" id="CLU_1832049_0_0_9"/>
<protein>
    <recommendedName>
        <fullName evidence="3">Cupin 2 conserved barrel domain-containing protein</fullName>
    </recommendedName>
</protein>
<dbReference type="KEGG" id="cac:CA_C2946"/>
<dbReference type="Gene3D" id="2.60.120.10">
    <property type="entry name" value="Jelly Rolls"/>
    <property type="match status" value="1"/>
</dbReference>
<dbReference type="PATRIC" id="fig|272562.8.peg.3130"/>
<dbReference type="PIR" id="E97262">
    <property type="entry name" value="E97262"/>
</dbReference>
<dbReference type="EMBL" id="AE001437">
    <property type="protein sequence ID" value="AAK80888.1"/>
    <property type="molecule type" value="Genomic_DNA"/>
</dbReference>
<organism evidence="1 2">
    <name type="scientific">Clostridium acetobutylicum (strain ATCC 824 / DSM 792 / JCM 1419 / IAM 19013 / LMG 5710 / NBRC 13948 / NRRL B-527 / VKM B-1787 / 2291 / W)</name>
    <dbReference type="NCBI Taxonomy" id="272562"/>
    <lineage>
        <taxon>Bacteria</taxon>
        <taxon>Bacillati</taxon>
        <taxon>Bacillota</taxon>
        <taxon>Clostridia</taxon>
        <taxon>Eubacteriales</taxon>
        <taxon>Clostridiaceae</taxon>
        <taxon>Clostridium</taxon>
    </lineage>
</organism>
<dbReference type="InterPro" id="IPR011051">
    <property type="entry name" value="RmlC_Cupin_sf"/>
</dbReference>